<dbReference type="Proteomes" id="UP000294114">
    <property type="component" value="Unassembled WGS sequence"/>
</dbReference>
<dbReference type="GO" id="GO:0008168">
    <property type="term" value="F:methyltransferase activity"/>
    <property type="evidence" value="ECO:0007669"/>
    <property type="project" value="UniProtKB-KW"/>
</dbReference>
<accession>A0A4Q8BCL9</accession>
<dbReference type="SUPFAM" id="SSF53335">
    <property type="entry name" value="S-adenosyl-L-methionine-dependent methyltransferases"/>
    <property type="match status" value="1"/>
</dbReference>
<dbReference type="EMBL" id="SHLD01000001">
    <property type="protein sequence ID" value="RZU75378.1"/>
    <property type="molecule type" value="Genomic_DNA"/>
</dbReference>
<evidence type="ECO:0000256" key="1">
    <source>
        <dbReference type="SAM" id="MobiDB-lite"/>
    </source>
</evidence>
<dbReference type="InterPro" id="IPR029063">
    <property type="entry name" value="SAM-dependent_MTases_sf"/>
</dbReference>
<protein>
    <submittedName>
        <fullName evidence="2">S-adenosyl methyltransferase</fullName>
    </submittedName>
</protein>
<dbReference type="GO" id="GO:0032259">
    <property type="term" value="P:methylation"/>
    <property type="evidence" value="ECO:0007669"/>
    <property type="project" value="UniProtKB-KW"/>
</dbReference>
<reference evidence="2 3" key="1">
    <citation type="submission" date="2019-02" db="EMBL/GenBank/DDBJ databases">
        <title>Sequencing the genomes of 1000 actinobacteria strains.</title>
        <authorList>
            <person name="Klenk H.-P."/>
        </authorList>
    </citation>
    <scope>NUCLEOTIDE SEQUENCE [LARGE SCALE GENOMIC DNA]</scope>
    <source>
        <strain evidence="2 3">DSM 45612</strain>
    </source>
</reference>
<dbReference type="Pfam" id="PF04672">
    <property type="entry name" value="Methyltransf_19"/>
    <property type="match status" value="1"/>
</dbReference>
<keyword evidence="2" id="KW-0489">Methyltransferase</keyword>
<feature type="region of interest" description="Disordered" evidence="1">
    <location>
        <begin position="1"/>
        <end position="27"/>
    </location>
</feature>
<proteinExistence type="predicted"/>
<keyword evidence="2" id="KW-0808">Transferase</keyword>
<keyword evidence="3" id="KW-1185">Reference proteome</keyword>
<name>A0A4Q8BCL9_9ACTN</name>
<sequence>MIGGARRVAYSPGHPPASTITDTVGPPGGRRVGTIAVPFPQPLEVAVAETTSESLGSGGRPLPADVPPSARIDPTVPHAARRYDYWLGGKDNFAADRESGDAVAAAYPAIRTTVIENRRFMQRATRHLAEQAGIRQFLDIGTGIPTSPNMHEVAQLVAPESRVVYVDNDPIVLAHARALLTSAPDGATAYVDADLRDPERILGHPDLRATLDLTSPVALMLVAILHFLPDGDDPYGVTRRLVEALPSGSYLVISHATTDLVPRHIAATAAPSAATSMIDMAFRARDEFASFFDGLDLIPPGISPVTEWRPDDPPEQRTPAAQASMYAAVARKP</sequence>
<dbReference type="AlphaFoldDB" id="A0A4Q8BCL9"/>
<dbReference type="InterPro" id="IPR006764">
    <property type="entry name" value="SAM_dep_MeTrfase_SAV2177_type"/>
</dbReference>
<feature type="region of interest" description="Disordered" evidence="1">
    <location>
        <begin position="51"/>
        <end position="74"/>
    </location>
</feature>
<comment type="caution">
    <text evidence="2">The sequence shown here is derived from an EMBL/GenBank/DDBJ whole genome shotgun (WGS) entry which is preliminary data.</text>
</comment>
<organism evidence="2 3">
    <name type="scientific">Micromonospora kangleipakensis</name>
    <dbReference type="NCBI Taxonomy" id="1077942"/>
    <lineage>
        <taxon>Bacteria</taxon>
        <taxon>Bacillati</taxon>
        <taxon>Actinomycetota</taxon>
        <taxon>Actinomycetes</taxon>
        <taxon>Micromonosporales</taxon>
        <taxon>Micromonosporaceae</taxon>
        <taxon>Micromonospora</taxon>
    </lineage>
</organism>
<dbReference type="Gene3D" id="3.40.50.150">
    <property type="entry name" value="Vaccinia Virus protein VP39"/>
    <property type="match status" value="1"/>
</dbReference>
<evidence type="ECO:0000313" key="3">
    <source>
        <dbReference type="Proteomes" id="UP000294114"/>
    </source>
</evidence>
<feature type="region of interest" description="Disordered" evidence="1">
    <location>
        <begin position="304"/>
        <end position="324"/>
    </location>
</feature>
<gene>
    <name evidence="2" type="ORF">EV384_3917</name>
</gene>
<evidence type="ECO:0000313" key="2">
    <source>
        <dbReference type="EMBL" id="RZU75378.1"/>
    </source>
</evidence>